<evidence type="ECO:0000256" key="1">
    <source>
        <dbReference type="ARBA" id="ARBA00005091"/>
    </source>
</evidence>
<comment type="function">
    <text evidence="10">IGPS catalyzes the conversion of PRFAR and glutamine to IGP, AICAR and glutamate. The HisH subunit catalyzes the hydrolysis of glutamine to glutamate and ammonia as part of the synthesis of IGP and AICAR. The resulting ammonia molecule is channeled to the active site of HisF.</text>
</comment>
<evidence type="ECO:0000256" key="3">
    <source>
        <dbReference type="ARBA" id="ARBA00022605"/>
    </source>
</evidence>
<keyword evidence="3 10" id="KW-0028">Amino-acid biosynthesis</keyword>
<comment type="subcellular location">
    <subcellularLocation>
        <location evidence="10">Cytoplasm</location>
    </subcellularLocation>
</comment>
<dbReference type="AlphaFoldDB" id="A0A6N7PMC8"/>
<comment type="pathway">
    <text evidence="1 10">Amino-acid biosynthesis; L-histidine biosynthesis; L-histidine from 5-phospho-alpha-D-ribose 1-diphosphate: step 5/9.</text>
</comment>
<dbReference type="NCBIfam" id="TIGR01855">
    <property type="entry name" value="IMP_synth_hisH"/>
    <property type="match status" value="1"/>
</dbReference>
<dbReference type="EC" id="4.3.2.10" evidence="10"/>
<evidence type="ECO:0000256" key="8">
    <source>
        <dbReference type="ARBA" id="ARBA00047838"/>
    </source>
</evidence>
<dbReference type="OrthoDB" id="9807749at2"/>
<evidence type="ECO:0000256" key="2">
    <source>
        <dbReference type="ARBA" id="ARBA00011152"/>
    </source>
</evidence>
<comment type="caution">
    <text evidence="13">The sequence shown here is derived from an EMBL/GenBank/DDBJ whole genome shotgun (WGS) entry which is preliminary data.</text>
</comment>
<dbReference type="InterPro" id="IPR029062">
    <property type="entry name" value="Class_I_gatase-like"/>
</dbReference>
<dbReference type="Gene3D" id="3.40.50.880">
    <property type="match status" value="1"/>
</dbReference>
<dbReference type="GO" id="GO:0000105">
    <property type="term" value="P:L-histidine biosynthetic process"/>
    <property type="evidence" value="ECO:0007669"/>
    <property type="project" value="UniProtKB-UniRule"/>
</dbReference>
<dbReference type="GO" id="GO:0005737">
    <property type="term" value="C:cytoplasm"/>
    <property type="evidence" value="ECO:0007669"/>
    <property type="project" value="UniProtKB-SubCell"/>
</dbReference>
<dbReference type="CDD" id="cd01748">
    <property type="entry name" value="GATase1_IGP_Synthase"/>
    <property type="match status" value="1"/>
</dbReference>
<comment type="catalytic activity">
    <reaction evidence="9 10">
        <text>L-glutamine + H2O = L-glutamate + NH4(+)</text>
        <dbReference type="Rhea" id="RHEA:15889"/>
        <dbReference type="ChEBI" id="CHEBI:15377"/>
        <dbReference type="ChEBI" id="CHEBI:28938"/>
        <dbReference type="ChEBI" id="CHEBI:29985"/>
        <dbReference type="ChEBI" id="CHEBI:58359"/>
        <dbReference type="EC" id="3.5.1.2"/>
    </reaction>
</comment>
<comment type="catalytic activity">
    <reaction evidence="8 10">
        <text>5-[(5-phospho-1-deoxy-D-ribulos-1-ylimino)methylamino]-1-(5-phospho-beta-D-ribosyl)imidazole-4-carboxamide + L-glutamine = D-erythro-1-(imidazol-4-yl)glycerol 3-phosphate + 5-amino-1-(5-phospho-beta-D-ribosyl)imidazole-4-carboxamide + L-glutamate + H(+)</text>
        <dbReference type="Rhea" id="RHEA:24793"/>
        <dbReference type="ChEBI" id="CHEBI:15378"/>
        <dbReference type="ChEBI" id="CHEBI:29985"/>
        <dbReference type="ChEBI" id="CHEBI:58278"/>
        <dbReference type="ChEBI" id="CHEBI:58359"/>
        <dbReference type="ChEBI" id="CHEBI:58475"/>
        <dbReference type="ChEBI" id="CHEBI:58525"/>
        <dbReference type="EC" id="4.3.2.10"/>
    </reaction>
</comment>
<dbReference type="PIRSF" id="PIRSF000495">
    <property type="entry name" value="Amidotransf_hisH"/>
    <property type="match status" value="1"/>
</dbReference>
<feature type="active site" evidence="10 11">
    <location>
        <position position="196"/>
    </location>
</feature>
<sequence length="214" mass="22497">MTRVVVVDLGMGNLRSVERAITQAAADRGASCEVVRSGRVSDVLGADKIVMPGQGAFRDCAAALAGELGEALREVVRQGKPYLGICLGLQALFERSEEAPGAAGLGIFRGEVRRLDPGSGAEAVKIPHIGWNRLEWKREAAGALGAWGREAPHVYFVHSYHAVPEDPSIVVATVTHGPNVITAAVARENVTAVQFHPEKSQAAGLMLLGAFVAG</sequence>
<keyword evidence="4 10" id="KW-0378">Hydrolase</keyword>
<evidence type="ECO:0000313" key="13">
    <source>
        <dbReference type="EMBL" id="MRG93312.1"/>
    </source>
</evidence>
<evidence type="ECO:0000256" key="7">
    <source>
        <dbReference type="ARBA" id="ARBA00023239"/>
    </source>
</evidence>
<dbReference type="PANTHER" id="PTHR42701:SF1">
    <property type="entry name" value="IMIDAZOLE GLYCEROL PHOSPHATE SYNTHASE SUBUNIT HISH"/>
    <property type="match status" value="1"/>
</dbReference>
<feature type="domain" description="Glutamine amidotransferase" evidence="12">
    <location>
        <begin position="14"/>
        <end position="201"/>
    </location>
</feature>
<dbReference type="Pfam" id="PF00117">
    <property type="entry name" value="GATase"/>
    <property type="match status" value="1"/>
</dbReference>
<accession>A0A6N7PMC8</accession>
<dbReference type="UniPathway" id="UPA00031">
    <property type="reaction ID" value="UER00010"/>
</dbReference>
<dbReference type="EC" id="3.5.1.2" evidence="10"/>
<dbReference type="InterPro" id="IPR010139">
    <property type="entry name" value="Imidazole-glycPsynth_HisH"/>
</dbReference>
<dbReference type="HAMAP" id="MF_00278">
    <property type="entry name" value="HisH"/>
    <property type="match status" value="1"/>
</dbReference>
<dbReference type="GO" id="GO:0004359">
    <property type="term" value="F:glutaminase activity"/>
    <property type="evidence" value="ECO:0007669"/>
    <property type="project" value="UniProtKB-EC"/>
</dbReference>
<reference evidence="13 14" key="1">
    <citation type="submission" date="2019-10" db="EMBL/GenBank/DDBJ databases">
        <title>A soil myxobacterium in the family Polyangiaceae.</title>
        <authorList>
            <person name="Li Y."/>
            <person name="Wang J."/>
        </authorList>
    </citation>
    <scope>NUCLEOTIDE SEQUENCE [LARGE SCALE GENOMIC DNA]</scope>
    <source>
        <strain evidence="13 14">DSM 14734</strain>
    </source>
</reference>
<proteinExistence type="inferred from homology"/>
<dbReference type="EMBL" id="WJIE01000004">
    <property type="protein sequence ID" value="MRG93312.1"/>
    <property type="molecule type" value="Genomic_DNA"/>
</dbReference>
<dbReference type="GO" id="GO:0016829">
    <property type="term" value="F:lyase activity"/>
    <property type="evidence" value="ECO:0007669"/>
    <property type="project" value="UniProtKB-KW"/>
</dbReference>
<dbReference type="RefSeq" id="WP_153820153.1">
    <property type="nucleotide sequence ID" value="NZ_WJIE01000004.1"/>
</dbReference>
<dbReference type="PROSITE" id="PS51273">
    <property type="entry name" value="GATASE_TYPE_1"/>
    <property type="match status" value="1"/>
</dbReference>
<feature type="active site" evidence="10 11">
    <location>
        <position position="198"/>
    </location>
</feature>
<organism evidence="13 14">
    <name type="scientific">Polyangium spumosum</name>
    <dbReference type="NCBI Taxonomy" id="889282"/>
    <lineage>
        <taxon>Bacteria</taxon>
        <taxon>Pseudomonadati</taxon>
        <taxon>Myxococcota</taxon>
        <taxon>Polyangia</taxon>
        <taxon>Polyangiales</taxon>
        <taxon>Polyangiaceae</taxon>
        <taxon>Polyangium</taxon>
    </lineage>
</organism>
<dbReference type="InterPro" id="IPR017926">
    <property type="entry name" value="GATASE"/>
</dbReference>
<name>A0A6N7PMC8_9BACT</name>
<evidence type="ECO:0000256" key="11">
    <source>
        <dbReference type="PIRSR" id="PIRSR000495-1"/>
    </source>
</evidence>
<dbReference type="PANTHER" id="PTHR42701">
    <property type="entry name" value="IMIDAZOLE GLYCEROL PHOSPHATE SYNTHASE SUBUNIT HISH"/>
    <property type="match status" value="1"/>
</dbReference>
<comment type="subunit">
    <text evidence="2 10">Heterodimer of HisH and HisF.</text>
</comment>
<protein>
    <recommendedName>
        <fullName evidence="10">Imidazole glycerol phosphate synthase subunit HisH</fullName>
        <ecNumber evidence="10">4.3.2.10</ecNumber>
    </recommendedName>
    <alternativeName>
        <fullName evidence="10">IGP synthase glutaminase subunit</fullName>
        <ecNumber evidence="10">3.5.1.2</ecNumber>
    </alternativeName>
    <alternativeName>
        <fullName evidence="10">IGP synthase subunit HisH</fullName>
    </alternativeName>
    <alternativeName>
        <fullName evidence="10">ImGP synthase subunit HisH</fullName>
        <shortName evidence="10">IGPS subunit HisH</shortName>
    </alternativeName>
</protein>
<evidence type="ECO:0000256" key="5">
    <source>
        <dbReference type="ARBA" id="ARBA00022962"/>
    </source>
</evidence>
<keyword evidence="14" id="KW-1185">Reference proteome</keyword>
<evidence type="ECO:0000256" key="4">
    <source>
        <dbReference type="ARBA" id="ARBA00022801"/>
    </source>
</evidence>
<keyword evidence="7 10" id="KW-0456">Lyase</keyword>
<keyword evidence="10" id="KW-0963">Cytoplasm</keyword>
<evidence type="ECO:0000256" key="9">
    <source>
        <dbReference type="ARBA" id="ARBA00049534"/>
    </source>
</evidence>
<dbReference type="SUPFAM" id="SSF52317">
    <property type="entry name" value="Class I glutamine amidotransferase-like"/>
    <property type="match status" value="1"/>
</dbReference>
<keyword evidence="6 10" id="KW-0368">Histidine biosynthesis</keyword>
<dbReference type="Proteomes" id="UP000440224">
    <property type="component" value="Unassembled WGS sequence"/>
</dbReference>
<keyword evidence="5 10" id="KW-0315">Glutamine amidotransferase</keyword>
<feature type="active site" description="Nucleophile" evidence="10 11">
    <location>
        <position position="86"/>
    </location>
</feature>
<evidence type="ECO:0000259" key="12">
    <source>
        <dbReference type="Pfam" id="PF00117"/>
    </source>
</evidence>
<evidence type="ECO:0000313" key="14">
    <source>
        <dbReference type="Proteomes" id="UP000440224"/>
    </source>
</evidence>
<dbReference type="GO" id="GO:0000107">
    <property type="term" value="F:imidazoleglycerol-phosphate synthase activity"/>
    <property type="evidence" value="ECO:0007669"/>
    <property type="project" value="UniProtKB-UniRule"/>
</dbReference>
<evidence type="ECO:0000256" key="10">
    <source>
        <dbReference type="HAMAP-Rule" id="MF_00278"/>
    </source>
</evidence>
<gene>
    <name evidence="10 13" type="primary">hisH</name>
    <name evidence="13" type="ORF">GF068_15425</name>
</gene>
<evidence type="ECO:0000256" key="6">
    <source>
        <dbReference type="ARBA" id="ARBA00023102"/>
    </source>
</evidence>